<comment type="caution">
    <text evidence="1">The sequence shown here is derived from an EMBL/GenBank/DDBJ whole genome shotgun (WGS) entry which is preliminary data.</text>
</comment>
<proteinExistence type="predicted"/>
<evidence type="ECO:0000313" key="2">
    <source>
        <dbReference type="Proteomes" id="UP000790709"/>
    </source>
</evidence>
<protein>
    <submittedName>
        <fullName evidence="1">Uncharacterized protein</fullName>
    </submittedName>
</protein>
<keyword evidence="2" id="KW-1185">Reference proteome</keyword>
<name>A0ACB8B4P9_9AGAM</name>
<evidence type="ECO:0000313" key="1">
    <source>
        <dbReference type="EMBL" id="KAH7920495.1"/>
    </source>
</evidence>
<reference evidence="1" key="1">
    <citation type="journal article" date="2021" name="New Phytol.">
        <title>Evolutionary innovations through gain and loss of genes in the ectomycorrhizal Boletales.</title>
        <authorList>
            <person name="Wu G."/>
            <person name="Miyauchi S."/>
            <person name="Morin E."/>
            <person name="Kuo A."/>
            <person name="Drula E."/>
            <person name="Varga T."/>
            <person name="Kohler A."/>
            <person name="Feng B."/>
            <person name="Cao Y."/>
            <person name="Lipzen A."/>
            <person name="Daum C."/>
            <person name="Hundley H."/>
            <person name="Pangilinan J."/>
            <person name="Johnson J."/>
            <person name="Barry K."/>
            <person name="LaButti K."/>
            <person name="Ng V."/>
            <person name="Ahrendt S."/>
            <person name="Min B."/>
            <person name="Choi I.G."/>
            <person name="Park H."/>
            <person name="Plett J.M."/>
            <person name="Magnuson J."/>
            <person name="Spatafora J.W."/>
            <person name="Nagy L.G."/>
            <person name="Henrissat B."/>
            <person name="Grigoriev I.V."/>
            <person name="Yang Z.L."/>
            <person name="Xu J."/>
            <person name="Martin F.M."/>
        </authorList>
    </citation>
    <scope>NUCLEOTIDE SEQUENCE</scope>
    <source>
        <strain evidence="1">KUC20120723A-06</strain>
    </source>
</reference>
<accession>A0ACB8B4P9</accession>
<organism evidence="1 2">
    <name type="scientific">Leucogyrophana mollusca</name>
    <dbReference type="NCBI Taxonomy" id="85980"/>
    <lineage>
        <taxon>Eukaryota</taxon>
        <taxon>Fungi</taxon>
        <taxon>Dikarya</taxon>
        <taxon>Basidiomycota</taxon>
        <taxon>Agaricomycotina</taxon>
        <taxon>Agaricomycetes</taxon>
        <taxon>Agaricomycetidae</taxon>
        <taxon>Boletales</taxon>
        <taxon>Boletales incertae sedis</taxon>
        <taxon>Leucogyrophana</taxon>
    </lineage>
</organism>
<dbReference type="Proteomes" id="UP000790709">
    <property type="component" value="Unassembled WGS sequence"/>
</dbReference>
<sequence length="658" mass="73606">MPDPTSQANYLQITSQHFSLDWKVDFEEKTISGYVIHDLIANEDNVKEVSFDTFALKIEAVEVAGHPVQFSLGSTHVVMGSALHIPLPTPLNSGSKVSVKVAYSTSKNATALQWLQKEQTQGKGFPFLFSQCQPIYARSLVPIQDTPSVKSTYTAAVSAVLPILMSAIRVSPPSEGPAHGGKVIGKDLVTYTYRQPVPIPSYLLAIASGNVVYRPFDKLEGKDWTSGVWAEPELIDDAHWEFREDTTRFLAAEEKLTTNYKWGVYDLLVLPPSFPYGGMENACLTFVTPTVIAGDRTLVDVVVHEITHSYFGNGITHADASHFWLNEGWTNYMERLLQQELRSPAHRGFAMVIGAKLLYDDLKLYEGKMSKYQRLQIDFEVGEDPDDAYSSVPYEKGCNFILHLERTLGGLDVFLPYVKDYVNTFMGKSITTAEWKTHLYAYFKQHGGDEKIKALDSIDWNAWLFGEGLTLPVEMEYDLSLATQAYALAERWDASRSTSDPSKLDFTAHDLAEMDTNQIIAFLERLQSYPALPSTHVQHLGSLYDLASTKNAEIRLRFYQVALLDPTAPGSLAYAQEAARWVVGNDGSGIVKGRMKFCRPIFRDVHAVDAELATSTYSQYKEAFHPIAQNLIEKQWKERLGHVQLLPSGDSVTVRGNL</sequence>
<gene>
    <name evidence="1" type="ORF">BV22DRAFT_1114838</name>
</gene>
<dbReference type="EMBL" id="MU266576">
    <property type="protein sequence ID" value="KAH7920495.1"/>
    <property type="molecule type" value="Genomic_DNA"/>
</dbReference>